<evidence type="ECO:0000313" key="3">
    <source>
        <dbReference type="EMBL" id="CAA9516218.1"/>
    </source>
</evidence>
<evidence type="ECO:0000256" key="2">
    <source>
        <dbReference type="SAM" id="SignalP"/>
    </source>
</evidence>
<evidence type="ECO:0008006" key="4">
    <source>
        <dbReference type="Google" id="ProtNLM"/>
    </source>
</evidence>
<feature type="region of interest" description="Disordered" evidence="1">
    <location>
        <begin position="250"/>
        <end position="273"/>
    </location>
</feature>
<evidence type="ECO:0000256" key="1">
    <source>
        <dbReference type="SAM" id="MobiDB-lite"/>
    </source>
</evidence>
<feature type="chain" id="PRO_5027026616" description="DUF4139 domain-containing protein" evidence="2">
    <location>
        <begin position="20"/>
        <end position="478"/>
    </location>
</feature>
<dbReference type="PANTHER" id="PTHR38075:SF1">
    <property type="entry name" value="DUF4139 DOMAIN-CONTAINING PROTEIN"/>
    <property type="match status" value="1"/>
</dbReference>
<proteinExistence type="predicted"/>
<sequence length="478" mass="51666">MRKLVLLCTALGAARPLIAQDAGPALSALQTAQGDIAVTIYNNDRALVEDKRDLDLAAGRTRQEFRDVSAQIQPETVTLNGRGISVVEQNFDFDLLTPTALMQNAVGQTITLVRVNPATGAETRERATVLAANGGVVLQIGDRVEVLRDDGLPARVIFDQVPATLRARPTLSVTLQADGGGRLPVTLTYLTPGLGWAADYVALFDDANGRMEVQGWVTLTNNSGTPYVNASTLLVAGAVGQAGGGRYRGDYGGGYPPPPPPPPPPMMDRAGTETAPRERLGDFYLYPLPERTTIADKQTKQVSFLDVQNTPAARAYEFRSGWLSTSDQPLSANTVLRFSSSRNQGLGDALPAGTMRVYQRDARGNPQFVGEHRIGHTPMGSDIGLATGQAFDVKVRPVVEERTRLSGDRWRTRMRYTLTNAGPRPVTVDLIQSGLWGDTRIVDQSLRAERLSADDARWRVPVPANGEAIVTATFDSRH</sequence>
<dbReference type="PANTHER" id="PTHR38075">
    <property type="entry name" value="DUF4139 DOMAIN-CONTAINING PROTEIN"/>
    <property type="match status" value="1"/>
</dbReference>
<protein>
    <recommendedName>
        <fullName evidence="4">DUF4139 domain-containing protein</fullName>
    </recommendedName>
</protein>
<organism evidence="3">
    <name type="scientific">uncultured Sphingomonas sp</name>
    <dbReference type="NCBI Taxonomy" id="158754"/>
    <lineage>
        <taxon>Bacteria</taxon>
        <taxon>Pseudomonadati</taxon>
        <taxon>Pseudomonadota</taxon>
        <taxon>Alphaproteobacteria</taxon>
        <taxon>Sphingomonadales</taxon>
        <taxon>Sphingomonadaceae</taxon>
        <taxon>Sphingomonas</taxon>
        <taxon>environmental samples</taxon>
    </lineage>
</organism>
<keyword evidence="2" id="KW-0732">Signal</keyword>
<gene>
    <name evidence="3" type="ORF">AVDCRST_MAG44-1722</name>
</gene>
<dbReference type="EMBL" id="CADCVY010000113">
    <property type="protein sequence ID" value="CAA9516218.1"/>
    <property type="molecule type" value="Genomic_DNA"/>
</dbReference>
<feature type="signal peptide" evidence="2">
    <location>
        <begin position="1"/>
        <end position="19"/>
    </location>
</feature>
<accession>A0A6J4T7Y7</accession>
<name>A0A6J4T7Y7_9SPHN</name>
<reference evidence="3" key="1">
    <citation type="submission" date="2020-02" db="EMBL/GenBank/DDBJ databases">
        <authorList>
            <person name="Meier V. D."/>
        </authorList>
    </citation>
    <scope>NUCLEOTIDE SEQUENCE</scope>
    <source>
        <strain evidence="3">AVDCRST_MAG44</strain>
    </source>
</reference>
<dbReference type="AlphaFoldDB" id="A0A6J4T7Y7"/>
<feature type="compositionally biased region" description="Pro residues" evidence="1">
    <location>
        <begin position="255"/>
        <end position="266"/>
    </location>
</feature>